<dbReference type="STRING" id="935700.jaqu_40810"/>
<dbReference type="AlphaFoldDB" id="A0A0D1CHZ0"/>
<keyword evidence="3" id="KW-1185">Reference proteome</keyword>
<dbReference type="EMBL" id="JYFE01000081">
    <property type="protein sequence ID" value="KIT14287.1"/>
    <property type="molecule type" value="Genomic_DNA"/>
</dbReference>
<gene>
    <name evidence="2" type="ORF">jaqu_40810</name>
</gene>
<feature type="coiled-coil region" evidence="1">
    <location>
        <begin position="41"/>
        <end position="82"/>
    </location>
</feature>
<dbReference type="PATRIC" id="fig|935700.4.peg.4207"/>
<sequence length="118" mass="12592">MALISDVFLVLGALGLAYYCLQLSRRLKTLATSDGGLGQSVAVLGEQIEALQQNAARATAEAEAASDRLSRLIQDAEEREGELSVLIAGLGDLDEFIAPEPPEPETCFASRRNMEAGR</sequence>
<evidence type="ECO:0000256" key="1">
    <source>
        <dbReference type="SAM" id="Coils"/>
    </source>
</evidence>
<evidence type="ECO:0000313" key="3">
    <source>
        <dbReference type="Proteomes" id="UP000032232"/>
    </source>
</evidence>
<evidence type="ECO:0000313" key="2">
    <source>
        <dbReference type="EMBL" id="KIT14287.1"/>
    </source>
</evidence>
<dbReference type="RefSeq" id="WP_043920838.1">
    <property type="nucleotide sequence ID" value="NZ_FZPF01000001.1"/>
</dbReference>
<protein>
    <submittedName>
        <fullName evidence="2">Uncharacterized protein</fullName>
    </submittedName>
</protein>
<name>A0A0D1CHZ0_9RHOB</name>
<dbReference type="OrthoDB" id="7630018at2"/>
<organism evidence="2 3">
    <name type="scientific">Jannaschia aquimarina</name>
    <dbReference type="NCBI Taxonomy" id="935700"/>
    <lineage>
        <taxon>Bacteria</taxon>
        <taxon>Pseudomonadati</taxon>
        <taxon>Pseudomonadota</taxon>
        <taxon>Alphaproteobacteria</taxon>
        <taxon>Rhodobacterales</taxon>
        <taxon>Roseobacteraceae</taxon>
        <taxon>Jannaschia</taxon>
    </lineage>
</organism>
<proteinExistence type="predicted"/>
<dbReference type="Proteomes" id="UP000032232">
    <property type="component" value="Unassembled WGS sequence"/>
</dbReference>
<comment type="caution">
    <text evidence="2">The sequence shown here is derived from an EMBL/GenBank/DDBJ whole genome shotgun (WGS) entry which is preliminary data.</text>
</comment>
<reference evidence="2 3" key="1">
    <citation type="submission" date="2015-02" db="EMBL/GenBank/DDBJ databases">
        <title>Genome Sequence of Jannaschia aquimarina DSM28248, a member of the Roseobacter clade.</title>
        <authorList>
            <person name="Voget S."/>
            <person name="Daniel R."/>
        </authorList>
    </citation>
    <scope>NUCLEOTIDE SEQUENCE [LARGE SCALE GENOMIC DNA]</scope>
    <source>
        <strain evidence="2 3">GSW-M26</strain>
    </source>
</reference>
<accession>A0A0D1CHZ0</accession>
<keyword evidence="1" id="KW-0175">Coiled coil</keyword>